<evidence type="ECO:0000256" key="4">
    <source>
        <dbReference type="ARBA" id="ARBA00023054"/>
    </source>
</evidence>
<evidence type="ECO:0000256" key="2">
    <source>
        <dbReference type="ARBA" id="ARBA00008340"/>
    </source>
</evidence>
<dbReference type="Pfam" id="PF10234">
    <property type="entry name" value="Cluap1"/>
    <property type="match status" value="1"/>
</dbReference>
<feature type="compositionally biased region" description="Basic and acidic residues" evidence="8">
    <location>
        <begin position="347"/>
        <end position="357"/>
    </location>
</feature>
<keyword evidence="6" id="KW-0966">Cell projection</keyword>
<feature type="compositionally biased region" description="Acidic residues" evidence="8">
    <location>
        <begin position="358"/>
        <end position="374"/>
    </location>
</feature>
<evidence type="ECO:0000256" key="7">
    <source>
        <dbReference type="SAM" id="Coils"/>
    </source>
</evidence>
<evidence type="ECO:0000256" key="3">
    <source>
        <dbReference type="ARBA" id="ARBA00022794"/>
    </source>
</evidence>
<keyword evidence="5" id="KW-0969">Cilium</keyword>
<feature type="coiled-coil region" evidence="7">
    <location>
        <begin position="177"/>
        <end position="236"/>
    </location>
</feature>
<dbReference type="GO" id="GO:0005815">
    <property type="term" value="C:microtubule organizing center"/>
    <property type="evidence" value="ECO:0007669"/>
    <property type="project" value="TreeGrafter"/>
</dbReference>
<accession>A0A915E7U8</accession>
<dbReference type="GO" id="GO:0030992">
    <property type="term" value="C:intraciliary transport particle B"/>
    <property type="evidence" value="ECO:0007669"/>
    <property type="project" value="TreeGrafter"/>
</dbReference>
<feature type="region of interest" description="Disordered" evidence="8">
    <location>
        <begin position="334"/>
        <end position="429"/>
    </location>
</feature>
<dbReference type="WBParaSite" id="jg3266">
    <property type="protein sequence ID" value="jg3266"/>
    <property type="gene ID" value="jg3266"/>
</dbReference>
<reference evidence="10" key="1">
    <citation type="submission" date="2022-11" db="UniProtKB">
        <authorList>
            <consortium name="WormBaseParasite"/>
        </authorList>
    </citation>
    <scope>IDENTIFICATION</scope>
</reference>
<evidence type="ECO:0000256" key="5">
    <source>
        <dbReference type="ARBA" id="ARBA00023069"/>
    </source>
</evidence>
<keyword evidence="4 7" id="KW-0175">Coiled coil</keyword>
<organism evidence="9 10">
    <name type="scientific">Ditylenchus dipsaci</name>
    <dbReference type="NCBI Taxonomy" id="166011"/>
    <lineage>
        <taxon>Eukaryota</taxon>
        <taxon>Metazoa</taxon>
        <taxon>Ecdysozoa</taxon>
        <taxon>Nematoda</taxon>
        <taxon>Chromadorea</taxon>
        <taxon>Rhabditida</taxon>
        <taxon>Tylenchina</taxon>
        <taxon>Tylenchomorpha</taxon>
        <taxon>Sphaerularioidea</taxon>
        <taxon>Anguinidae</taxon>
        <taxon>Anguininae</taxon>
        <taxon>Ditylenchus</taxon>
    </lineage>
</organism>
<evidence type="ECO:0000256" key="8">
    <source>
        <dbReference type="SAM" id="MobiDB-lite"/>
    </source>
</evidence>
<dbReference type="Proteomes" id="UP000887574">
    <property type="component" value="Unplaced"/>
</dbReference>
<feature type="compositionally biased region" description="Basic and acidic residues" evidence="8">
    <location>
        <begin position="411"/>
        <end position="429"/>
    </location>
</feature>
<sequence>MSYRELRDATEILRSLGYERLVSIENFRFSNFPLMAEILEWIVKKFDPNARVPKAIDNEADRVIFVKSCVLSLIQKAKLKLNPKNLYQSDGHAIREFLPVLRLLYQTVKQNKSEYGEERAQLSTLRSQINIKRQEMRRSVQLAAQLPHTGANIYDLLAKEILAREARRKALSQSLNASEVEREIKEKIERTERKTAEVQFKLSNISTDEQDLEKKIERRRREYDQLQKRLAKLQSFRPPFMDEYERHESQLKSLYDIYVVLFRNLAYLQQQLSEVEKAERERHVNAEHNMRVAVEKMRIENDAVPVIAGINIDSEQPSMAQLKEVKVYGNMIGAGLSDDDDDEDTNDDKGFEEGHLDNDDDLSMNDDEQEDDEVVTSHRKPLVHQRSELDGEDDERADHPYMQQDLPNDEITDKEHVDEQSEHNSEDDF</sequence>
<dbReference type="PANTHER" id="PTHR21547:SF0">
    <property type="entry name" value="CLUSTERIN-ASSOCIATED PROTEIN 1"/>
    <property type="match status" value="1"/>
</dbReference>
<evidence type="ECO:0000313" key="10">
    <source>
        <dbReference type="WBParaSite" id="jg3266"/>
    </source>
</evidence>
<keyword evidence="9" id="KW-1185">Reference proteome</keyword>
<evidence type="ECO:0000256" key="6">
    <source>
        <dbReference type="ARBA" id="ARBA00023273"/>
    </source>
</evidence>
<proteinExistence type="inferred from homology"/>
<comment type="subcellular location">
    <subcellularLocation>
        <location evidence="1">Cell projection</location>
        <location evidence="1">Cilium</location>
    </subcellularLocation>
</comment>
<name>A0A915E7U8_9BILA</name>
<dbReference type="AlphaFoldDB" id="A0A915E7U8"/>
<protein>
    <submittedName>
        <fullName evidence="10">Clusterin-associated protein 1</fullName>
    </submittedName>
</protein>
<comment type="similarity">
    <text evidence="2">Belongs to the CLUAP1 family.</text>
</comment>
<dbReference type="GO" id="GO:0060271">
    <property type="term" value="P:cilium assembly"/>
    <property type="evidence" value="ECO:0007669"/>
    <property type="project" value="TreeGrafter"/>
</dbReference>
<evidence type="ECO:0000256" key="1">
    <source>
        <dbReference type="ARBA" id="ARBA00004138"/>
    </source>
</evidence>
<dbReference type="PANTHER" id="PTHR21547">
    <property type="entry name" value="CLUSTERIN ASSOCIATED PROTEIN 1"/>
    <property type="match status" value="1"/>
</dbReference>
<dbReference type="InterPro" id="IPR019366">
    <property type="entry name" value="Clusterin-associated_protein-1"/>
</dbReference>
<keyword evidence="3" id="KW-0970">Cilium biogenesis/degradation</keyword>
<feature type="compositionally biased region" description="Acidic residues" evidence="8">
    <location>
        <begin position="337"/>
        <end position="346"/>
    </location>
</feature>
<evidence type="ECO:0000313" key="9">
    <source>
        <dbReference type="Proteomes" id="UP000887574"/>
    </source>
</evidence>
<dbReference type="GO" id="GO:0005929">
    <property type="term" value="C:cilium"/>
    <property type="evidence" value="ECO:0007669"/>
    <property type="project" value="UniProtKB-SubCell"/>
</dbReference>